<keyword evidence="3" id="KW-1185">Reference proteome</keyword>
<gene>
    <name evidence="2" type="ORF">PoB_007178400</name>
</gene>
<organism evidence="2 3">
    <name type="scientific">Plakobranchus ocellatus</name>
    <dbReference type="NCBI Taxonomy" id="259542"/>
    <lineage>
        <taxon>Eukaryota</taxon>
        <taxon>Metazoa</taxon>
        <taxon>Spiralia</taxon>
        <taxon>Lophotrochozoa</taxon>
        <taxon>Mollusca</taxon>
        <taxon>Gastropoda</taxon>
        <taxon>Heterobranchia</taxon>
        <taxon>Euthyneura</taxon>
        <taxon>Panpulmonata</taxon>
        <taxon>Sacoglossa</taxon>
        <taxon>Placobranchoidea</taxon>
        <taxon>Plakobranchidae</taxon>
        <taxon>Plakobranchus</taxon>
    </lineage>
</organism>
<evidence type="ECO:0000313" key="2">
    <source>
        <dbReference type="EMBL" id="GFO45279.1"/>
    </source>
</evidence>
<dbReference type="Proteomes" id="UP000735302">
    <property type="component" value="Unassembled WGS sequence"/>
</dbReference>
<dbReference type="PANTHER" id="PTHR10773:SF19">
    <property type="match status" value="1"/>
</dbReference>
<dbReference type="PANTHER" id="PTHR10773">
    <property type="entry name" value="DNA-DIRECTED RNA POLYMERASES I, II, AND III SUBUNIT RPABC2"/>
    <property type="match status" value="1"/>
</dbReference>
<evidence type="ECO:0000313" key="3">
    <source>
        <dbReference type="Proteomes" id="UP000735302"/>
    </source>
</evidence>
<evidence type="ECO:0000256" key="1">
    <source>
        <dbReference type="SAM" id="MobiDB-lite"/>
    </source>
</evidence>
<reference evidence="2 3" key="1">
    <citation type="journal article" date="2021" name="Elife">
        <title>Chloroplast acquisition without the gene transfer in kleptoplastic sea slugs, Plakobranchus ocellatus.</title>
        <authorList>
            <person name="Maeda T."/>
            <person name="Takahashi S."/>
            <person name="Yoshida T."/>
            <person name="Shimamura S."/>
            <person name="Takaki Y."/>
            <person name="Nagai Y."/>
            <person name="Toyoda A."/>
            <person name="Suzuki Y."/>
            <person name="Arimoto A."/>
            <person name="Ishii H."/>
            <person name="Satoh N."/>
            <person name="Nishiyama T."/>
            <person name="Hasebe M."/>
            <person name="Maruyama T."/>
            <person name="Minagawa J."/>
            <person name="Obokata J."/>
            <person name="Shigenobu S."/>
        </authorList>
    </citation>
    <scope>NUCLEOTIDE SEQUENCE [LARGE SCALE GENOMIC DNA]</scope>
</reference>
<sequence>MQPSTSSVVNQISELTKEDPKQTNQRKGKPQEMRACGKFCLALMVKFQAFFYTRKLSVYNLSVHDLATSDVFCNLCSEAISARGANQIVSCVLNFIDHQVQKGVSKIHLVSDNCTGIATWRQCFIIP</sequence>
<dbReference type="AlphaFoldDB" id="A0AAV4DM76"/>
<name>A0AAV4DM76_9GAST</name>
<protein>
    <submittedName>
        <fullName evidence="2">DNA repair protein rhp54</fullName>
    </submittedName>
</protein>
<proteinExistence type="predicted"/>
<feature type="region of interest" description="Disordered" evidence="1">
    <location>
        <begin position="1"/>
        <end position="31"/>
    </location>
</feature>
<feature type="compositionally biased region" description="Polar residues" evidence="1">
    <location>
        <begin position="1"/>
        <end position="14"/>
    </location>
</feature>
<accession>A0AAV4DM76</accession>
<comment type="caution">
    <text evidence="2">The sequence shown here is derived from an EMBL/GenBank/DDBJ whole genome shotgun (WGS) entry which is preliminary data.</text>
</comment>
<dbReference type="EMBL" id="BLXT01008033">
    <property type="protein sequence ID" value="GFO45279.1"/>
    <property type="molecule type" value="Genomic_DNA"/>
</dbReference>